<protein>
    <submittedName>
        <fullName evidence="1">Uncharacterized protein</fullName>
    </submittedName>
</protein>
<proteinExistence type="predicted"/>
<accession>A0A4D6NNE2</accession>
<name>A0A4D6NNE2_VIGUN</name>
<evidence type="ECO:0000313" key="2">
    <source>
        <dbReference type="Proteomes" id="UP000501690"/>
    </source>
</evidence>
<gene>
    <name evidence="1" type="ORF">DEO72_LG11g1533</name>
</gene>
<organism evidence="1 2">
    <name type="scientific">Vigna unguiculata</name>
    <name type="common">Cowpea</name>
    <dbReference type="NCBI Taxonomy" id="3917"/>
    <lineage>
        <taxon>Eukaryota</taxon>
        <taxon>Viridiplantae</taxon>
        <taxon>Streptophyta</taxon>
        <taxon>Embryophyta</taxon>
        <taxon>Tracheophyta</taxon>
        <taxon>Spermatophyta</taxon>
        <taxon>Magnoliopsida</taxon>
        <taxon>eudicotyledons</taxon>
        <taxon>Gunneridae</taxon>
        <taxon>Pentapetalae</taxon>
        <taxon>rosids</taxon>
        <taxon>fabids</taxon>
        <taxon>Fabales</taxon>
        <taxon>Fabaceae</taxon>
        <taxon>Papilionoideae</taxon>
        <taxon>50 kb inversion clade</taxon>
        <taxon>NPAAA clade</taxon>
        <taxon>indigoferoid/millettioid clade</taxon>
        <taxon>Phaseoleae</taxon>
        <taxon>Vigna</taxon>
    </lineage>
</organism>
<dbReference type="Proteomes" id="UP000501690">
    <property type="component" value="Linkage Group LG11"/>
</dbReference>
<reference evidence="1 2" key="1">
    <citation type="submission" date="2019-04" db="EMBL/GenBank/DDBJ databases">
        <title>An improved genome assembly and genetic linkage map for asparagus bean, Vigna unguiculata ssp. sesquipedialis.</title>
        <authorList>
            <person name="Xia Q."/>
            <person name="Zhang R."/>
            <person name="Dong Y."/>
        </authorList>
    </citation>
    <scope>NUCLEOTIDE SEQUENCE [LARGE SCALE GENOMIC DNA]</scope>
    <source>
        <tissue evidence="1">Leaf</tissue>
    </source>
</reference>
<dbReference type="AlphaFoldDB" id="A0A4D6NNE2"/>
<sequence>MEVKLRLKKRAYIEERMRNDNGNAAASTVVDDFDGGRRRQHWPWPAISE</sequence>
<evidence type="ECO:0000313" key="1">
    <source>
        <dbReference type="EMBL" id="QCE14532.1"/>
    </source>
</evidence>
<dbReference type="EMBL" id="CP039355">
    <property type="protein sequence ID" value="QCE14532.1"/>
    <property type="molecule type" value="Genomic_DNA"/>
</dbReference>
<keyword evidence="2" id="KW-1185">Reference proteome</keyword>